<dbReference type="PANTHER" id="PTHR21047:SF2">
    <property type="entry name" value="THYMIDINE DIPHOSPHO-4-KETO-RHAMNOSE 3,5-EPIMERASE"/>
    <property type="match status" value="1"/>
</dbReference>
<evidence type="ECO:0000256" key="7">
    <source>
        <dbReference type="RuleBase" id="RU364069"/>
    </source>
</evidence>
<dbReference type="EC" id="5.1.3.13" evidence="3 7"/>
<dbReference type="GO" id="GO:0005829">
    <property type="term" value="C:cytosol"/>
    <property type="evidence" value="ECO:0007669"/>
    <property type="project" value="TreeGrafter"/>
</dbReference>
<dbReference type="UniPathway" id="UPA00124"/>
<accession>A0A1T4JND2</accession>
<dbReference type="InterPro" id="IPR014710">
    <property type="entry name" value="RmlC-like_jellyroll"/>
</dbReference>
<dbReference type="InterPro" id="IPR011051">
    <property type="entry name" value="RmlC_Cupin_sf"/>
</dbReference>
<protein>
    <recommendedName>
        <fullName evidence="4 7">dTDP-4-dehydrorhamnose 3,5-epimerase</fullName>
        <ecNumber evidence="3 7">5.1.3.13</ecNumber>
    </recommendedName>
    <alternativeName>
        <fullName evidence="7">Thymidine diphospho-4-keto-rhamnose 3,5-epimerase</fullName>
    </alternativeName>
</protein>
<dbReference type="Pfam" id="PF00908">
    <property type="entry name" value="dTDP_sugar_isom"/>
    <property type="match status" value="1"/>
</dbReference>
<dbReference type="NCBIfam" id="TIGR01221">
    <property type="entry name" value="rmlC"/>
    <property type="match status" value="1"/>
</dbReference>
<dbReference type="CDD" id="cd00438">
    <property type="entry name" value="cupin_RmlC"/>
    <property type="match status" value="1"/>
</dbReference>
<gene>
    <name evidence="8" type="ORF">SAMN02745149_00611</name>
</gene>
<evidence type="ECO:0000256" key="3">
    <source>
        <dbReference type="ARBA" id="ARBA00012098"/>
    </source>
</evidence>
<comment type="similarity">
    <text evidence="7">Belongs to the dTDP-4-dehydrorhamnose 3,5-epimerase family.</text>
</comment>
<dbReference type="AlphaFoldDB" id="A0A1T4JND2"/>
<comment type="catalytic activity">
    <reaction evidence="1 7">
        <text>dTDP-4-dehydro-6-deoxy-alpha-D-glucose = dTDP-4-dehydro-beta-L-rhamnose</text>
        <dbReference type="Rhea" id="RHEA:16969"/>
        <dbReference type="ChEBI" id="CHEBI:57649"/>
        <dbReference type="ChEBI" id="CHEBI:62830"/>
        <dbReference type="EC" id="5.1.3.13"/>
    </reaction>
</comment>
<evidence type="ECO:0000313" key="9">
    <source>
        <dbReference type="Proteomes" id="UP000190423"/>
    </source>
</evidence>
<reference evidence="8 9" key="1">
    <citation type="submission" date="2017-02" db="EMBL/GenBank/DDBJ databases">
        <authorList>
            <person name="Peterson S.W."/>
        </authorList>
    </citation>
    <scope>NUCLEOTIDE SEQUENCE [LARGE SCALE GENOMIC DNA]</scope>
    <source>
        <strain evidence="8 9">ATCC BAA-908</strain>
    </source>
</reference>
<dbReference type="SUPFAM" id="SSF51182">
    <property type="entry name" value="RmlC-like cupins"/>
    <property type="match status" value="1"/>
</dbReference>
<comment type="subunit">
    <text evidence="7">Homodimer.</text>
</comment>
<dbReference type="GO" id="GO:0019305">
    <property type="term" value="P:dTDP-rhamnose biosynthetic process"/>
    <property type="evidence" value="ECO:0007669"/>
    <property type="project" value="UniProtKB-UniRule"/>
</dbReference>
<dbReference type="Proteomes" id="UP000190423">
    <property type="component" value="Unassembled WGS sequence"/>
</dbReference>
<dbReference type="STRING" id="261392.SAMN02745149_00611"/>
<evidence type="ECO:0000313" key="8">
    <source>
        <dbReference type="EMBL" id="SJZ31587.1"/>
    </source>
</evidence>
<feature type="site" description="Participates in a stacking interaction with the thymidine ring of dTDP-4-oxo-6-deoxyglucose" evidence="6">
    <location>
        <position position="143"/>
    </location>
</feature>
<evidence type="ECO:0000256" key="4">
    <source>
        <dbReference type="ARBA" id="ARBA00019595"/>
    </source>
</evidence>
<dbReference type="GO" id="GO:0008830">
    <property type="term" value="F:dTDP-4-dehydrorhamnose 3,5-epimerase activity"/>
    <property type="evidence" value="ECO:0007669"/>
    <property type="project" value="UniProtKB-UniRule"/>
</dbReference>
<dbReference type="GO" id="GO:0000271">
    <property type="term" value="P:polysaccharide biosynthetic process"/>
    <property type="evidence" value="ECO:0007669"/>
    <property type="project" value="TreeGrafter"/>
</dbReference>
<evidence type="ECO:0000256" key="1">
    <source>
        <dbReference type="ARBA" id="ARBA00001298"/>
    </source>
</evidence>
<comment type="function">
    <text evidence="2 7">Catalyzes the epimerization of the C3' and C5'positions of dTDP-6-deoxy-D-xylo-4-hexulose, forming dTDP-6-deoxy-L-lyxo-4-hexulose.</text>
</comment>
<feature type="active site" description="Proton donor" evidence="5">
    <location>
        <position position="137"/>
    </location>
</feature>
<evidence type="ECO:0000256" key="6">
    <source>
        <dbReference type="PIRSR" id="PIRSR600888-3"/>
    </source>
</evidence>
<proteinExistence type="inferred from homology"/>
<keyword evidence="9" id="KW-1185">Reference proteome</keyword>
<dbReference type="GeneID" id="78315924"/>
<comment type="pathway">
    <text evidence="7">Carbohydrate biosynthesis; dTDP-L-rhamnose biosynthesis.</text>
</comment>
<dbReference type="InterPro" id="IPR000888">
    <property type="entry name" value="RmlC-like"/>
</dbReference>
<sequence length="199" mass="22267">MPFSFNKCFSGGVEIAGLFEIQPKVFGDPRGYFFEVYSEKDFFAAGLTMKFVQDNQSSSSKGVLRGLHFQTAHPQGKLVRAVSGRVYDVAVDLRCGSPTFGKYYGVVLDSEKQNQFYIPEGFAHGFYVLSDSAVFAYKCTDFYDPKGEGGLMWNDPEIGIDWKAVAPEVTPLLSEKDGKHPAFDRNGLYFDMNARWIGK</sequence>
<dbReference type="OrthoDB" id="9800680at2"/>
<keyword evidence="7" id="KW-0413">Isomerase</keyword>
<dbReference type="PANTHER" id="PTHR21047">
    <property type="entry name" value="DTDP-6-DEOXY-D-GLUCOSE-3,5 EPIMERASE"/>
    <property type="match status" value="1"/>
</dbReference>
<name>A0A1T4JND2_TREPO</name>
<dbReference type="Gene3D" id="2.60.120.10">
    <property type="entry name" value="Jelly Rolls"/>
    <property type="match status" value="1"/>
</dbReference>
<evidence type="ECO:0000256" key="5">
    <source>
        <dbReference type="PIRSR" id="PIRSR600888-1"/>
    </source>
</evidence>
<feature type="active site" description="Proton acceptor" evidence="5">
    <location>
        <position position="68"/>
    </location>
</feature>
<organism evidence="8 9">
    <name type="scientific">Treponema porcinum</name>
    <dbReference type="NCBI Taxonomy" id="261392"/>
    <lineage>
        <taxon>Bacteria</taxon>
        <taxon>Pseudomonadati</taxon>
        <taxon>Spirochaetota</taxon>
        <taxon>Spirochaetia</taxon>
        <taxon>Spirochaetales</taxon>
        <taxon>Treponemataceae</taxon>
        <taxon>Treponema</taxon>
    </lineage>
</organism>
<dbReference type="RefSeq" id="WP_078932532.1">
    <property type="nucleotide sequence ID" value="NZ_FUWG01000004.1"/>
</dbReference>
<dbReference type="EMBL" id="FUWG01000004">
    <property type="protein sequence ID" value="SJZ31587.1"/>
    <property type="molecule type" value="Genomic_DNA"/>
</dbReference>
<evidence type="ECO:0000256" key="2">
    <source>
        <dbReference type="ARBA" id="ARBA00001997"/>
    </source>
</evidence>